<reference evidence="3" key="2">
    <citation type="submission" date="2019-11" db="UniProtKB">
        <authorList>
            <consortium name="WormBaseParasite"/>
        </authorList>
    </citation>
    <scope>IDENTIFICATION</scope>
</reference>
<dbReference type="AlphaFoldDB" id="A0A0R3UNL0"/>
<dbReference type="WBParaSite" id="MCU_008687-RA">
    <property type="protein sequence ID" value="MCU_008687-RA"/>
    <property type="gene ID" value="MCU_008687"/>
</dbReference>
<keyword evidence="2" id="KW-1185">Reference proteome</keyword>
<gene>
    <name evidence="1" type="ORF">MCOS_LOCUS9388</name>
</gene>
<proteinExistence type="predicted"/>
<dbReference type="Proteomes" id="UP000267029">
    <property type="component" value="Unassembled WGS sequence"/>
</dbReference>
<protein>
    <submittedName>
        <fullName evidence="1 3">Uncharacterized protein</fullName>
    </submittedName>
</protein>
<evidence type="ECO:0000313" key="2">
    <source>
        <dbReference type="Proteomes" id="UP000267029"/>
    </source>
</evidence>
<name>A0A0R3UNL0_MESCO</name>
<evidence type="ECO:0000313" key="1">
    <source>
        <dbReference type="EMBL" id="VDD83385.1"/>
    </source>
</evidence>
<evidence type="ECO:0000313" key="3">
    <source>
        <dbReference type="WBParaSite" id="MCU_008687-RA"/>
    </source>
</evidence>
<accession>A0A0R3UNL0</accession>
<organism evidence="1 2">
    <name type="scientific">Mesocestoides corti</name>
    <name type="common">Flatworm</name>
    <dbReference type="NCBI Taxonomy" id="53468"/>
    <lineage>
        <taxon>Eukaryota</taxon>
        <taxon>Metazoa</taxon>
        <taxon>Spiralia</taxon>
        <taxon>Lophotrochozoa</taxon>
        <taxon>Platyhelminthes</taxon>
        <taxon>Cestoda</taxon>
        <taxon>Eucestoda</taxon>
        <taxon>Cyclophyllidea</taxon>
        <taxon>Mesocestoididae</taxon>
        <taxon>Mesocestoides</taxon>
    </lineage>
</organism>
<sequence>MFLVDASSYYVPPPSLEAATIVEVKDACVGAAEEAATIEQFKRALLGRYLRQPQVTTQTAEFVDRLLEQESVRVDVHSRCSACTASHDPPPAPVRMPFGARVENGLIKEDVFVRSNRGTREASANLAGIFNAPLNCGGGYPFNSAHRSYPHMV</sequence>
<dbReference type="EMBL" id="UXSR01005710">
    <property type="protein sequence ID" value="VDD83385.1"/>
    <property type="molecule type" value="Genomic_DNA"/>
</dbReference>
<reference evidence="1 2" key="1">
    <citation type="submission" date="2018-10" db="EMBL/GenBank/DDBJ databases">
        <authorList>
            <consortium name="Pathogen Informatics"/>
        </authorList>
    </citation>
    <scope>NUCLEOTIDE SEQUENCE [LARGE SCALE GENOMIC DNA]</scope>
</reference>